<dbReference type="Gene3D" id="1.10.1040.10">
    <property type="entry name" value="N-(1-d-carboxylethyl)-l-norvaline Dehydrogenase, domain 2"/>
    <property type="match status" value="2"/>
</dbReference>
<dbReference type="PANTHER" id="PTHR48075">
    <property type="entry name" value="3-HYDROXYACYL-COA DEHYDROGENASE FAMILY PROTEIN"/>
    <property type="match status" value="1"/>
</dbReference>
<evidence type="ECO:0000256" key="1">
    <source>
        <dbReference type="ARBA" id="ARBA00005086"/>
    </source>
</evidence>
<organism evidence="6 7">
    <name type="scientific">Amycolatopsis camponoti</name>
    <dbReference type="NCBI Taxonomy" id="2606593"/>
    <lineage>
        <taxon>Bacteria</taxon>
        <taxon>Bacillati</taxon>
        <taxon>Actinomycetota</taxon>
        <taxon>Actinomycetes</taxon>
        <taxon>Pseudonocardiales</taxon>
        <taxon>Pseudonocardiaceae</taxon>
        <taxon>Amycolatopsis</taxon>
    </lineage>
</organism>
<dbReference type="Proteomes" id="UP000399805">
    <property type="component" value="Unassembled WGS sequence"/>
</dbReference>
<dbReference type="EC" id="1.1.1.35" evidence="6"/>
<feature type="domain" description="3-hydroxyacyl-CoA dehydrogenase C-terminal" evidence="4">
    <location>
        <begin position="493"/>
        <end position="589"/>
    </location>
</feature>
<feature type="domain" description="3-hydroxyacyl-CoA dehydrogenase NAD binding" evidence="5">
    <location>
        <begin position="313"/>
        <end position="490"/>
    </location>
</feature>
<evidence type="ECO:0000256" key="3">
    <source>
        <dbReference type="ARBA" id="ARBA00023002"/>
    </source>
</evidence>
<dbReference type="InterPro" id="IPR013328">
    <property type="entry name" value="6PGD_dom2"/>
</dbReference>
<gene>
    <name evidence="6" type="ORF">AA23TX_00901</name>
</gene>
<evidence type="ECO:0000259" key="5">
    <source>
        <dbReference type="Pfam" id="PF02737"/>
    </source>
</evidence>
<reference evidence="6 7" key="1">
    <citation type="submission" date="2019-09" db="EMBL/GenBank/DDBJ databases">
        <authorList>
            <person name="Leyn A S."/>
        </authorList>
    </citation>
    <scope>NUCLEOTIDE SEQUENCE [LARGE SCALE GENOMIC DNA]</scope>
    <source>
        <strain evidence="6">AA231_1</strain>
    </source>
</reference>
<dbReference type="EMBL" id="CABVGP010000001">
    <property type="protein sequence ID" value="VVJ15880.1"/>
    <property type="molecule type" value="Genomic_DNA"/>
</dbReference>
<dbReference type="InterPro" id="IPR006108">
    <property type="entry name" value="3HC_DH_C"/>
</dbReference>
<accession>A0A6I8LG45</accession>
<dbReference type="Gene3D" id="3.40.50.720">
    <property type="entry name" value="NAD(P)-binding Rossmann-like Domain"/>
    <property type="match status" value="2"/>
</dbReference>
<dbReference type="InterPro" id="IPR008927">
    <property type="entry name" value="6-PGluconate_DH-like_C_sf"/>
</dbReference>
<sequence length="589" mass="62442">MARDISTVGVVGLGTMGAGIAEVLARSGLDVVTVELDEAGVARGRGHLEHSTERALSGGKLDADGRAELLGRIRYSTSLSDLSDVDLVIEAIPESLELKADVLTELDKITRPEVVFASNTSSLSITEIGVHTTRPGKVVGMHFFNPAPVQKLVEIVKTVVTEPEVVTEVVAFAERLGKVPVVIGDRAGFIANALLFGYLNHAVRMYEQRYATREDLDAAMRFGCGYPMGPLALLDLIGLDTAYEILDTMYHQSRNRLHAPAPLLKQMITAGQLGRKTGRGFYAYDAPDSPTVVSDASVKSTVEGVPPRPVARVGVVGTGTMATGIAEVFAKRGLEVVLRARSLEKAQASVARVKKSLDKAVVKGKLSEEDAALALGRITPVTDFEALADVDLVVEAVAEELPVKQAVFAALDEVVRPGAVLATTTSSLPVIECAAATSRPSDVIGLHFFNPAPVMKLVEVVSTIATAPDVVATASAVCSAVGKHAVHCGDRAGFIVNALLFPYLNDAVKMLEAHYAGANDIDTAMKVGCGLPMGPFELLDVVGLDVSLAIQRTLYNEFREEGFAPAPLLEHLVTAGRLGRKTGKGFKDY</sequence>
<dbReference type="GO" id="GO:0006635">
    <property type="term" value="P:fatty acid beta-oxidation"/>
    <property type="evidence" value="ECO:0007669"/>
    <property type="project" value="TreeGrafter"/>
</dbReference>
<dbReference type="SUPFAM" id="SSF51735">
    <property type="entry name" value="NAD(P)-binding Rossmann-fold domains"/>
    <property type="match status" value="2"/>
</dbReference>
<evidence type="ECO:0000256" key="2">
    <source>
        <dbReference type="ARBA" id="ARBA00009463"/>
    </source>
</evidence>
<dbReference type="NCBIfam" id="NF005875">
    <property type="entry name" value="PRK07819.1"/>
    <property type="match status" value="2"/>
</dbReference>
<feature type="domain" description="3-hydroxyacyl-CoA dehydrogenase NAD binding" evidence="5">
    <location>
        <begin position="7"/>
        <end position="185"/>
    </location>
</feature>
<evidence type="ECO:0000313" key="6">
    <source>
        <dbReference type="EMBL" id="VVJ15880.1"/>
    </source>
</evidence>
<dbReference type="GO" id="GO:0008691">
    <property type="term" value="F:3-hydroxybutyryl-CoA dehydrogenase activity"/>
    <property type="evidence" value="ECO:0007669"/>
    <property type="project" value="UniProtKB-EC"/>
</dbReference>
<evidence type="ECO:0000259" key="4">
    <source>
        <dbReference type="Pfam" id="PF00725"/>
    </source>
</evidence>
<dbReference type="GO" id="GO:0070403">
    <property type="term" value="F:NAD+ binding"/>
    <property type="evidence" value="ECO:0007669"/>
    <property type="project" value="InterPro"/>
</dbReference>
<dbReference type="PANTHER" id="PTHR48075:SF9">
    <property type="entry name" value="3-HYDROXYBUTYRYL-COA DEHYDROGENASE"/>
    <property type="match status" value="1"/>
</dbReference>
<comment type="pathway">
    <text evidence="1">Lipid metabolism; butanoate metabolism.</text>
</comment>
<dbReference type="Pfam" id="PF00725">
    <property type="entry name" value="3HCDH"/>
    <property type="match status" value="2"/>
</dbReference>
<comment type="similarity">
    <text evidence="2">Belongs to the 3-hydroxyacyl-CoA dehydrogenase family.</text>
</comment>
<dbReference type="EC" id="1.1.1.157" evidence="6"/>
<proteinExistence type="inferred from homology"/>
<dbReference type="InterPro" id="IPR006176">
    <property type="entry name" value="3-OHacyl-CoA_DH_NAD-bd"/>
</dbReference>
<dbReference type="SUPFAM" id="SSF48179">
    <property type="entry name" value="6-phosphogluconate dehydrogenase C-terminal domain-like"/>
    <property type="match status" value="2"/>
</dbReference>
<feature type="domain" description="3-hydroxyacyl-CoA dehydrogenase C-terminal" evidence="4">
    <location>
        <begin position="188"/>
        <end position="284"/>
    </location>
</feature>
<dbReference type="AlphaFoldDB" id="A0A6I8LG45"/>
<dbReference type="GO" id="GO:0003857">
    <property type="term" value="F:(3S)-3-hydroxyacyl-CoA dehydrogenase (NAD+) activity"/>
    <property type="evidence" value="ECO:0007669"/>
    <property type="project" value="UniProtKB-EC"/>
</dbReference>
<name>A0A6I8LG45_9PSEU</name>
<protein>
    <submittedName>
        <fullName evidence="6">3-hydroxybutyryl-CoA dehydrogenase )</fullName>
        <ecNumber evidence="6">1.1.1.157</ecNumber>
        <ecNumber evidence="6">1.1.1.35</ecNumber>
    </submittedName>
</protein>
<dbReference type="FunFam" id="3.40.50.720:FF:000009">
    <property type="entry name" value="Fatty oxidation complex, alpha subunit"/>
    <property type="match status" value="2"/>
</dbReference>
<dbReference type="Pfam" id="PF02737">
    <property type="entry name" value="3HCDH_N"/>
    <property type="match status" value="2"/>
</dbReference>
<evidence type="ECO:0000313" key="7">
    <source>
        <dbReference type="Proteomes" id="UP000399805"/>
    </source>
</evidence>
<dbReference type="InterPro" id="IPR036291">
    <property type="entry name" value="NAD(P)-bd_dom_sf"/>
</dbReference>
<dbReference type="RefSeq" id="WP_155541305.1">
    <property type="nucleotide sequence ID" value="NZ_CABVGP010000001.1"/>
</dbReference>
<keyword evidence="7" id="KW-1185">Reference proteome</keyword>
<keyword evidence="3 6" id="KW-0560">Oxidoreductase</keyword>